<dbReference type="InterPro" id="IPR021109">
    <property type="entry name" value="Peptidase_aspartic_dom_sf"/>
</dbReference>
<feature type="domain" description="Peptidase A1" evidence="12">
    <location>
        <begin position="47"/>
        <end position="454"/>
    </location>
</feature>
<dbReference type="InterPro" id="IPR033121">
    <property type="entry name" value="PEPTIDASE_A1"/>
</dbReference>
<feature type="transmembrane region" description="Helical" evidence="10">
    <location>
        <begin position="492"/>
        <end position="516"/>
    </location>
</feature>
<dbReference type="AlphaFoldDB" id="A0AAD9R638"/>
<reference evidence="13" key="2">
    <citation type="journal article" date="2023" name="Science">
        <title>Genomic signatures of disease resistance in endangered staghorn corals.</title>
        <authorList>
            <person name="Vollmer S.V."/>
            <person name="Selwyn J.D."/>
            <person name="Despard B.A."/>
            <person name="Roesel C.L."/>
        </authorList>
    </citation>
    <scope>NUCLEOTIDE SEQUENCE</scope>
    <source>
        <strain evidence="13">K2</strain>
    </source>
</reference>
<dbReference type="EMBL" id="JARQWQ010000002">
    <property type="protein sequence ID" value="KAK2573732.1"/>
    <property type="molecule type" value="Genomic_DNA"/>
</dbReference>
<evidence type="ECO:0000256" key="2">
    <source>
        <dbReference type="ARBA" id="ARBA00007447"/>
    </source>
</evidence>
<evidence type="ECO:0000256" key="5">
    <source>
        <dbReference type="ARBA" id="ARBA00022750"/>
    </source>
</evidence>
<evidence type="ECO:0000256" key="10">
    <source>
        <dbReference type="SAM" id="Phobius"/>
    </source>
</evidence>
<reference evidence="13" key="1">
    <citation type="journal article" date="2023" name="G3 (Bethesda)">
        <title>Whole genome assembly and annotation of the endangered Caribbean coral Acropora cervicornis.</title>
        <authorList>
            <person name="Selwyn J.D."/>
            <person name="Vollmer S.V."/>
        </authorList>
    </citation>
    <scope>NUCLEOTIDE SEQUENCE</scope>
    <source>
        <strain evidence="13">K2</strain>
    </source>
</reference>
<keyword evidence="4 11" id="KW-0732">Signal</keyword>
<dbReference type="GO" id="GO:0005768">
    <property type="term" value="C:endosome"/>
    <property type="evidence" value="ECO:0007669"/>
    <property type="project" value="TreeGrafter"/>
</dbReference>
<evidence type="ECO:0000313" key="13">
    <source>
        <dbReference type="EMBL" id="KAK2573732.1"/>
    </source>
</evidence>
<evidence type="ECO:0000256" key="9">
    <source>
        <dbReference type="SAM" id="MobiDB-lite"/>
    </source>
</evidence>
<organism evidence="13 14">
    <name type="scientific">Acropora cervicornis</name>
    <name type="common">Staghorn coral</name>
    <dbReference type="NCBI Taxonomy" id="6130"/>
    <lineage>
        <taxon>Eukaryota</taxon>
        <taxon>Metazoa</taxon>
        <taxon>Cnidaria</taxon>
        <taxon>Anthozoa</taxon>
        <taxon>Hexacorallia</taxon>
        <taxon>Scleractinia</taxon>
        <taxon>Astrocoeniina</taxon>
        <taxon>Acroporidae</taxon>
        <taxon>Acropora</taxon>
    </lineage>
</organism>
<dbReference type="InterPro" id="IPR001461">
    <property type="entry name" value="Aspartic_peptidase_A1"/>
</dbReference>
<dbReference type="GO" id="GO:0005802">
    <property type="term" value="C:trans-Golgi network"/>
    <property type="evidence" value="ECO:0007669"/>
    <property type="project" value="TreeGrafter"/>
</dbReference>
<keyword evidence="10" id="KW-0812">Transmembrane</keyword>
<evidence type="ECO:0000256" key="6">
    <source>
        <dbReference type="ARBA" id="ARBA00022801"/>
    </source>
</evidence>
<feature type="region of interest" description="Disordered" evidence="9">
    <location>
        <begin position="28"/>
        <end position="55"/>
    </location>
</feature>
<dbReference type="Proteomes" id="UP001249851">
    <property type="component" value="Unassembled WGS sequence"/>
</dbReference>
<dbReference type="GO" id="GO:0005886">
    <property type="term" value="C:plasma membrane"/>
    <property type="evidence" value="ECO:0007669"/>
    <property type="project" value="TreeGrafter"/>
</dbReference>
<keyword evidence="14" id="KW-1185">Reference proteome</keyword>
<evidence type="ECO:0000259" key="12">
    <source>
        <dbReference type="PROSITE" id="PS51767"/>
    </source>
</evidence>
<keyword evidence="10" id="KW-1133">Transmembrane helix</keyword>
<dbReference type="PRINTS" id="PR01815">
    <property type="entry name" value="BACEFAMILY"/>
</dbReference>
<dbReference type="PANTHER" id="PTHR47965:SF12">
    <property type="entry name" value="ASPARTIC PROTEINASE 3-RELATED"/>
    <property type="match status" value="1"/>
</dbReference>
<comment type="caution">
    <text evidence="13">The sequence shown here is derived from an EMBL/GenBank/DDBJ whole genome shotgun (WGS) entry which is preliminary data.</text>
</comment>
<accession>A0AAD9R638</accession>
<keyword evidence="8" id="KW-0865">Zymogen</keyword>
<evidence type="ECO:0000256" key="7">
    <source>
        <dbReference type="ARBA" id="ARBA00023136"/>
    </source>
</evidence>
<dbReference type="GO" id="GO:0006509">
    <property type="term" value="P:membrane protein ectodomain proteolysis"/>
    <property type="evidence" value="ECO:0007669"/>
    <property type="project" value="TreeGrafter"/>
</dbReference>
<dbReference type="GO" id="GO:0004190">
    <property type="term" value="F:aspartic-type endopeptidase activity"/>
    <property type="evidence" value="ECO:0007669"/>
    <property type="project" value="UniProtKB-KW"/>
</dbReference>
<gene>
    <name evidence="13" type="ORF">P5673_001420</name>
</gene>
<proteinExistence type="inferred from homology"/>
<keyword evidence="3" id="KW-0645">Protease</keyword>
<feature type="chain" id="PRO_5041934718" evidence="11">
    <location>
        <begin position="25"/>
        <end position="549"/>
    </location>
</feature>
<dbReference type="SUPFAM" id="SSF50630">
    <property type="entry name" value="Acid proteases"/>
    <property type="match status" value="1"/>
</dbReference>
<dbReference type="GO" id="GO:0050435">
    <property type="term" value="P:amyloid-beta metabolic process"/>
    <property type="evidence" value="ECO:0007669"/>
    <property type="project" value="TreeGrafter"/>
</dbReference>
<keyword evidence="5" id="KW-0064">Aspartyl protease</keyword>
<dbReference type="FunFam" id="2.40.70.10:FF:000007">
    <property type="entry name" value="Beta-secretase 1"/>
    <property type="match status" value="1"/>
</dbReference>
<evidence type="ECO:0000256" key="3">
    <source>
        <dbReference type="ARBA" id="ARBA00022670"/>
    </source>
</evidence>
<dbReference type="InterPro" id="IPR009119">
    <property type="entry name" value="BACE"/>
</dbReference>
<dbReference type="PANTHER" id="PTHR47965">
    <property type="entry name" value="ASPARTYL PROTEASE-RELATED"/>
    <property type="match status" value="1"/>
</dbReference>
<sequence length="549" mass="61897">MHKVYKQVWPAFLALCLCCHLTSCGKKGSYSVPLRRTKRDLRDSRGNPTENLKGRPGQGYYIATDLGTPAQRVTASPHPYLPIYYHIDKSTSYKDLNRPVAVPYTQGNWEGELGSDLLRFVEGPNATVRVNVAAILSSENFYINGSMWEGILGLGYTRLSKPDSSVLPVFDQFVNDGVVKDSFSMQLCGSSEIDFSSEPTVFGEVDTDLYEGDLLYTPVVKKWYYEVVITDIAVGGESLNLDCKKVSYYMSEINTFWTIDFSNIIFFRTHTYSAHHPPITPTLFFCSYSFPQYNYDKTIVDSGTTNLRVSEEVFDGILDRLKKFDKLGVPDDFWIGRQMMCWNYDKTPWEEFPDMSISLLSSISNSKEFRLKIPPQVWHHAFLPELIRQSLTLLILNFLFQLYLRETIEHGPLLGQHCYKFAITKADKGTVIGAVIMEGFYVVFDRENVQVGFAATTCGAEGRLNPSSEVTGPFSRDAVDCEYIETESSDTALLTVAYVMAGVCGLCLVPIFVLLAQASLKRRKHYHQLSGARAVANDETSPSDFQNNN</sequence>
<comment type="similarity">
    <text evidence="2">Belongs to the peptidase A1 family.</text>
</comment>
<feature type="signal peptide" evidence="11">
    <location>
        <begin position="1"/>
        <end position="24"/>
    </location>
</feature>
<protein>
    <submittedName>
        <fullName evidence="13">Beta-secretase 1</fullName>
    </submittedName>
</protein>
<keyword evidence="7 10" id="KW-0472">Membrane</keyword>
<dbReference type="PROSITE" id="PS51767">
    <property type="entry name" value="PEPTIDASE_A1"/>
    <property type="match status" value="1"/>
</dbReference>
<keyword evidence="6" id="KW-0378">Hydrolase</keyword>
<dbReference type="Pfam" id="PF00026">
    <property type="entry name" value="Asp"/>
    <property type="match status" value="1"/>
</dbReference>
<evidence type="ECO:0000256" key="8">
    <source>
        <dbReference type="ARBA" id="ARBA00023145"/>
    </source>
</evidence>
<name>A0AAD9R638_ACRCE</name>
<dbReference type="Gene3D" id="2.40.70.10">
    <property type="entry name" value="Acid Proteases"/>
    <property type="match status" value="2"/>
</dbReference>
<evidence type="ECO:0000256" key="1">
    <source>
        <dbReference type="ARBA" id="ARBA00004370"/>
    </source>
</evidence>
<evidence type="ECO:0000256" key="4">
    <source>
        <dbReference type="ARBA" id="ARBA00022729"/>
    </source>
</evidence>
<evidence type="ECO:0000313" key="14">
    <source>
        <dbReference type="Proteomes" id="UP001249851"/>
    </source>
</evidence>
<comment type="subcellular location">
    <subcellularLocation>
        <location evidence="1">Membrane</location>
    </subcellularLocation>
</comment>
<evidence type="ECO:0000256" key="11">
    <source>
        <dbReference type="SAM" id="SignalP"/>
    </source>
</evidence>